<keyword evidence="3" id="KW-0963">Cytoplasm</keyword>
<evidence type="ECO:0000256" key="7">
    <source>
        <dbReference type="ARBA" id="ARBA00022777"/>
    </source>
</evidence>
<keyword evidence="7" id="KW-0418">Kinase</keyword>
<dbReference type="GO" id="GO:0016301">
    <property type="term" value="F:kinase activity"/>
    <property type="evidence" value="ECO:0007669"/>
    <property type="project" value="UniProtKB-KW"/>
</dbReference>
<evidence type="ECO:0000256" key="2">
    <source>
        <dbReference type="ARBA" id="ARBA00022448"/>
    </source>
</evidence>
<comment type="subcellular location">
    <subcellularLocation>
        <location evidence="1">Cytoplasm</location>
    </subcellularLocation>
</comment>
<sequence length="161" mass="17636">MIMTLRIDERLIHGQVIATWLKSLSISHIIVANDAAAKDEVLQKTLKMVLPPEQKCLMKGVEDAIRILRDPRCDDMRILLVTANPADAYSLVKSVKGIPEVNLANYGSITKAKVQGKVTVSGMVYLDSEDIEATNALIGTGIPVFTQKTPSDPKKKLTHIS</sequence>
<dbReference type="InterPro" id="IPR004720">
    <property type="entry name" value="PTS_IIB_sorbose-sp"/>
</dbReference>
<dbReference type="EMBL" id="FLUN01000001">
    <property type="protein sequence ID" value="SBV95389.1"/>
    <property type="molecule type" value="Genomic_DNA"/>
</dbReference>
<keyword evidence="4" id="KW-0762">Sugar transport</keyword>
<name>A0A212J7H2_9FIRM</name>
<reference evidence="9" key="1">
    <citation type="submission" date="2016-04" db="EMBL/GenBank/DDBJ databases">
        <authorList>
            <person name="Evans L.H."/>
            <person name="Alamgir A."/>
            <person name="Owens N."/>
            <person name="Weber N.D."/>
            <person name="Virtaneva K."/>
            <person name="Barbian K."/>
            <person name="Babar A."/>
            <person name="Rosenke K."/>
        </authorList>
    </citation>
    <scope>NUCLEOTIDE SEQUENCE</scope>
    <source>
        <strain evidence="9">86</strain>
    </source>
</reference>
<evidence type="ECO:0000256" key="3">
    <source>
        <dbReference type="ARBA" id="ARBA00022490"/>
    </source>
</evidence>
<dbReference type="SUPFAM" id="SSF52728">
    <property type="entry name" value="PTS IIb component"/>
    <property type="match status" value="1"/>
</dbReference>
<dbReference type="GO" id="GO:0008982">
    <property type="term" value="F:protein-N(PI)-phosphohistidine-sugar phosphotransferase activity"/>
    <property type="evidence" value="ECO:0007669"/>
    <property type="project" value="InterPro"/>
</dbReference>
<dbReference type="Pfam" id="PF03830">
    <property type="entry name" value="PTSIIB_sorb"/>
    <property type="match status" value="1"/>
</dbReference>
<keyword evidence="5" id="KW-0808">Transferase</keyword>
<evidence type="ECO:0000256" key="1">
    <source>
        <dbReference type="ARBA" id="ARBA00004496"/>
    </source>
</evidence>
<dbReference type="Gene3D" id="3.40.35.10">
    <property type="entry name" value="Phosphotransferase system, sorbose subfamily IIB component"/>
    <property type="match status" value="1"/>
</dbReference>
<evidence type="ECO:0000256" key="5">
    <source>
        <dbReference type="ARBA" id="ARBA00022679"/>
    </source>
</evidence>
<evidence type="ECO:0000256" key="4">
    <source>
        <dbReference type="ARBA" id="ARBA00022597"/>
    </source>
</evidence>
<dbReference type="AlphaFoldDB" id="A0A212J7H2"/>
<dbReference type="GO" id="GO:0005737">
    <property type="term" value="C:cytoplasm"/>
    <property type="evidence" value="ECO:0007669"/>
    <property type="project" value="UniProtKB-SubCell"/>
</dbReference>
<keyword evidence="2" id="KW-0813">Transport</keyword>
<proteinExistence type="predicted"/>
<dbReference type="InterPro" id="IPR036667">
    <property type="entry name" value="PTS_IIB_sorbose-sp_sf"/>
</dbReference>
<accession>A0A212J7H2</accession>
<evidence type="ECO:0000256" key="6">
    <source>
        <dbReference type="ARBA" id="ARBA00022683"/>
    </source>
</evidence>
<evidence type="ECO:0000313" key="9">
    <source>
        <dbReference type="EMBL" id="SBV95389.1"/>
    </source>
</evidence>
<keyword evidence="6" id="KW-0598">Phosphotransferase system</keyword>
<dbReference type="PROSITE" id="PS51101">
    <property type="entry name" value="PTS_EIIB_TYPE_4"/>
    <property type="match status" value="1"/>
</dbReference>
<dbReference type="GO" id="GO:0009401">
    <property type="term" value="P:phosphoenolpyruvate-dependent sugar phosphotransferase system"/>
    <property type="evidence" value="ECO:0007669"/>
    <property type="project" value="UniProtKB-KW"/>
</dbReference>
<gene>
    <name evidence="9" type="ORF">KL86CLO1_10640</name>
</gene>
<protein>
    <recommendedName>
        <fullName evidence="8">PTS EIIB type-4 domain-containing protein</fullName>
    </recommendedName>
</protein>
<organism evidence="9">
    <name type="scientific">uncultured Eubacteriales bacterium</name>
    <dbReference type="NCBI Taxonomy" id="172733"/>
    <lineage>
        <taxon>Bacteria</taxon>
        <taxon>Bacillati</taxon>
        <taxon>Bacillota</taxon>
        <taxon>Clostridia</taxon>
        <taxon>Eubacteriales</taxon>
        <taxon>environmental samples</taxon>
    </lineage>
</organism>
<feature type="domain" description="PTS EIIB type-4" evidence="8">
    <location>
        <begin position="1"/>
        <end position="161"/>
    </location>
</feature>
<evidence type="ECO:0000259" key="8">
    <source>
        <dbReference type="PROSITE" id="PS51101"/>
    </source>
</evidence>